<proteinExistence type="predicted"/>
<protein>
    <submittedName>
        <fullName evidence="1">Uncharacterized protein</fullName>
    </submittedName>
</protein>
<name>A0A0F7L3V9_9VIRU</name>
<accession>A0A0F7L3V9</accession>
<evidence type="ECO:0000313" key="1">
    <source>
        <dbReference type="EMBL" id="AKH46177.1"/>
    </source>
</evidence>
<dbReference type="EMBL" id="KR029579">
    <property type="protein sequence ID" value="AKH46177.1"/>
    <property type="molecule type" value="Genomic_DNA"/>
</dbReference>
<organism evidence="1">
    <name type="scientific">uncultured marine virus</name>
    <dbReference type="NCBI Taxonomy" id="186617"/>
    <lineage>
        <taxon>Viruses</taxon>
        <taxon>environmental samples</taxon>
    </lineage>
</organism>
<sequence length="71" mass="8580">MHARCSQLVVVHRRTLYQTFLNPERILKIFIFTVRNPQILKRQLFHVLRNLIFMCHADHSKTIRPVTRPVM</sequence>
<reference evidence="1" key="2">
    <citation type="submission" date="2015-03" db="EMBL/GenBank/DDBJ databases">
        <authorList>
            <person name="Chow C.-E.T."/>
            <person name="Winget D.M."/>
            <person name="White R.A.III."/>
            <person name="Hallam S.J."/>
            <person name="Suttle C.A."/>
        </authorList>
    </citation>
    <scope>NUCLEOTIDE SEQUENCE</scope>
    <source>
        <strain evidence="1">Anoxic3_4</strain>
    </source>
</reference>
<reference evidence="1" key="1">
    <citation type="journal article" date="2015" name="Front. Microbiol.">
        <title>Combining genomic sequencing methods to explore viral diversity and reveal potential virus-host interactions.</title>
        <authorList>
            <person name="Chow C.E."/>
            <person name="Winget D.M."/>
            <person name="White R.A.III."/>
            <person name="Hallam S.J."/>
            <person name="Suttle C.A."/>
        </authorList>
    </citation>
    <scope>NUCLEOTIDE SEQUENCE</scope>
    <source>
        <strain evidence="1">Anoxic3_4</strain>
    </source>
</reference>